<dbReference type="EMBL" id="CAJFCV020000003">
    <property type="protein sequence ID" value="CAG9110819.1"/>
    <property type="molecule type" value="Genomic_DNA"/>
</dbReference>
<evidence type="ECO:0000313" key="3">
    <source>
        <dbReference type="Proteomes" id="UP000095284"/>
    </source>
</evidence>
<evidence type="ECO:0000313" key="4">
    <source>
        <dbReference type="Proteomes" id="UP000659654"/>
    </source>
</evidence>
<accession>A0A1I7SR46</accession>
<evidence type="ECO:0000313" key="2">
    <source>
        <dbReference type="EMBL" id="CAD5222577.1"/>
    </source>
</evidence>
<dbReference type="Proteomes" id="UP000095284">
    <property type="component" value="Unplaced"/>
</dbReference>
<protein>
    <submittedName>
        <fullName evidence="2">(pine wood nematode) hypothetical protein</fullName>
    </submittedName>
</protein>
<keyword evidence="4" id="KW-1185">Reference proteome</keyword>
<reference evidence="5" key="1">
    <citation type="submission" date="2016-11" db="UniProtKB">
        <authorList>
            <consortium name="WormBaseParasite"/>
        </authorList>
    </citation>
    <scope>IDENTIFICATION</scope>
</reference>
<reference evidence="2" key="2">
    <citation type="submission" date="2020-09" db="EMBL/GenBank/DDBJ databases">
        <authorList>
            <person name="Kikuchi T."/>
        </authorList>
    </citation>
    <scope>NUCLEOTIDE SEQUENCE</scope>
    <source>
        <strain evidence="2">Ka4C1</strain>
    </source>
</reference>
<dbReference type="Proteomes" id="UP000582659">
    <property type="component" value="Unassembled WGS sequence"/>
</dbReference>
<dbReference type="WBParaSite" id="BXY_1551000.1">
    <property type="protein sequence ID" value="BXY_1551000.1"/>
    <property type="gene ID" value="BXY_1551000"/>
</dbReference>
<dbReference type="EMBL" id="CAJFDI010000003">
    <property type="protein sequence ID" value="CAD5222577.1"/>
    <property type="molecule type" value="Genomic_DNA"/>
</dbReference>
<dbReference type="AlphaFoldDB" id="A0A1I7SR46"/>
<name>A0A1I7SR46_BURXY</name>
<organism evidence="3 5">
    <name type="scientific">Bursaphelenchus xylophilus</name>
    <name type="common">Pinewood nematode worm</name>
    <name type="synonym">Aphelenchoides xylophilus</name>
    <dbReference type="NCBI Taxonomy" id="6326"/>
    <lineage>
        <taxon>Eukaryota</taxon>
        <taxon>Metazoa</taxon>
        <taxon>Ecdysozoa</taxon>
        <taxon>Nematoda</taxon>
        <taxon>Chromadorea</taxon>
        <taxon>Rhabditida</taxon>
        <taxon>Tylenchina</taxon>
        <taxon>Tylenchomorpha</taxon>
        <taxon>Aphelenchoidea</taxon>
        <taxon>Aphelenchoididae</taxon>
        <taxon>Bursaphelenchus</taxon>
    </lineage>
</organism>
<evidence type="ECO:0000256" key="1">
    <source>
        <dbReference type="SAM" id="MobiDB-lite"/>
    </source>
</evidence>
<dbReference type="Proteomes" id="UP000659654">
    <property type="component" value="Unassembled WGS sequence"/>
</dbReference>
<evidence type="ECO:0000313" key="5">
    <source>
        <dbReference type="WBParaSite" id="BXY_1551000.1"/>
    </source>
</evidence>
<gene>
    <name evidence="2" type="ORF">BXYJ_LOCUS7545</name>
</gene>
<proteinExistence type="predicted"/>
<sequence>MDTMECVSFVTCPVGFICFDGICIPNPFPPPFRARDRSGRHTSGQRHLGSPTFRVNDTVFPNRPSSD</sequence>
<feature type="region of interest" description="Disordered" evidence="1">
    <location>
        <begin position="33"/>
        <end position="67"/>
    </location>
</feature>